<dbReference type="AlphaFoldDB" id="C7NSQ3"/>
<evidence type="ECO:0000256" key="1">
    <source>
        <dbReference type="SAM" id="Phobius"/>
    </source>
</evidence>
<dbReference type="InterPro" id="IPR029016">
    <property type="entry name" value="GAF-like_dom_sf"/>
</dbReference>
<feature type="transmembrane region" description="Helical" evidence="1">
    <location>
        <begin position="70"/>
        <end position="90"/>
    </location>
</feature>
<protein>
    <recommendedName>
        <fullName evidence="2">Archaeal histidine kinase 4TM domain-containing protein</fullName>
    </recommendedName>
</protein>
<dbReference type="InterPro" id="IPR031623">
    <property type="entry name" value="HisKA_4TM"/>
</dbReference>
<evidence type="ECO:0000313" key="3">
    <source>
        <dbReference type="EMBL" id="ACV10714.1"/>
    </source>
</evidence>
<dbReference type="HOGENOM" id="CLU_961742_0_0_2"/>
<dbReference type="Gene3D" id="3.30.450.40">
    <property type="match status" value="1"/>
</dbReference>
<dbReference type="SUPFAM" id="SSF55781">
    <property type="entry name" value="GAF domain-like"/>
    <property type="match status" value="1"/>
</dbReference>
<dbReference type="OrthoDB" id="241600at2157"/>
<dbReference type="Pfam" id="PF16926">
    <property type="entry name" value="HisKA_4TM"/>
    <property type="match status" value="1"/>
</dbReference>
<reference evidence="3 4" key="1">
    <citation type="journal article" date="2009" name="Stand. Genomic Sci.">
        <title>Complete genome sequence of Halorhabdus utahensis type strain (AX-2).</title>
        <authorList>
            <person name="Anderson I."/>
            <person name="Tindall B.J."/>
            <person name="Pomrenke H."/>
            <person name="Goker M."/>
            <person name="Lapidus A."/>
            <person name="Nolan M."/>
            <person name="Copeland A."/>
            <person name="Glavina Del Rio T."/>
            <person name="Chen F."/>
            <person name="Tice H."/>
            <person name="Cheng J.F."/>
            <person name="Lucas S."/>
            <person name="Chertkov O."/>
            <person name="Bruce D."/>
            <person name="Brettin T."/>
            <person name="Detter J.C."/>
            <person name="Han C."/>
            <person name="Goodwin L."/>
            <person name="Land M."/>
            <person name="Hauser L."/>
            <person name="Chang Y.J."/>
            <person name="Jeffries C.D."/>
            <person name="Pitluck S."/>
            <person name="Pati A."/>
            <person name="Mavromatis K."/>
            <person name="Ivanova N."/>
            <person name="Ovchinnikova G."/>
            <person name="Chen A."/>
            <person name="Palaniappan K."/>
            <person name="Chain P."/>
            <person name="Rohde M."/>
            <person name="Bristow J."/>
            <person name="Eisen J.A."/>
            <person name="Markowitz V."/>
            <person name="Hugenholtz P."/>
            <person name="Kyrpides N.C."/>
            <person name="Klenk H.P."/>
        </authorList>
    </citation>
    <scope>NUCLEOTIDE SEQUENCE [LARGE SCALE GENOMIC DNA]</scope>
    <source>
        <strain evidence="4">DSM 12940 / JCM 11049 / AX-2</strain>
    </source>
</reference>
<feature type="transmembrane region" description="Helical" evidence="1">
    <location>
        <begin position="36"/>
        <end position="58"/>
    </location>
</feature>
<evidence type="ECO:0000313" key="4">
    <source>
        <dbReference type="Proteomes" id="UP000002071"/>
    </source>
</evidence>
<sequence length="308" mass="32484">MERRHLYGATFGIVGLLLAGIQLVHATEQTDVPVAVVVDGVPFAMLGLSLSFAGYWLATSAEYDPDLPRIAAWATGGTLLFGAVAALMLFSQRVATGTLQRVTYMTIDGVTVGAIAGTLVGLYDARSQHDRRRLQRERDRTEAFARKAADLNNYGRALAQSSSVEEVGAFCVQAVSSLLGYDQTAYVEVGPDGERIVSSTVAAVPDDALRTQARNAVQHDDVVRIHRADGATDSGQSASSGLSTVTLSIGLDGTEPLTGVLVTVGEIEDSLSSEDEQLLELLASHAGMVLDQLSRQNDSASGADESDA</sequence>
<evidence type="ECO:0000259" key="2">
    <source>
        <dbReference type="Pfam" id="PF16926"/>
    </source>
</evidence>
<feature type="domain" description="Archaeal histidine kinase 4TM" evidence="2">
    <location>
        <begin position="12"/>
        <end position="133"/>
    </location>
</feature>
<gene>
    <name evidence="3" type="ordered locus">Huta_0527</name>
</gene>
<dbReference type="eggNOG" id="arCOG09107">
    <property type="taxonomic scope" value="Archaea"/>
</dbReference>
<dbReference type="Proteomes" id="UP000002071">
    <property type="component" value="Chromosome"/>
</dbReference>
<keyword evidence="1" id="KW-0472">Membrane</keyword>
<dbReference type="RefSeq" id="WP_015788295.1">
    <property type="nucleotide sequence ID" value="NC_013158.1"/>
</dbReference>
<proteinExistence type="predicted"/>
<keyword evidence="4" id="KW-1185">Reference proteome</keyword>
<accession>C7NSQ3</accession>
<keyword evidence="1" id="KW-0812">Transmembrane</keyword>
<dbReference type="EMBL" id="CP001687">
    <property type="protein sequence ID" value="ACV10714.1"/>
    <property type="molecule type" value="Genomic_DNA"/>
</dbReference>
<keyword evidence="1" id="KW-1133">Transmembrane helix</keyword>
<feature type="transmembrane region" description="Helical" evidence="1">
    <location>
        <begin position="102"/>
        <end position="123"/>
    </location>
</feature>
<organism evidence="3 4">
    <name type="scientific">Halorhabdus utahensis (strain DSM 12940 / JCM 11049 / AX-2)</name>
    <dbReference type="NCBI Taxonomy" id="519442"/>
    <lineage>
        <taxon>Archaea</taxon>
        <taxon>Methanobacteriati</taxon>
        <taxon>Methanobacteriota</taxon>
        <taxon>Stenosarchaea group</taxon>
        <taxon>Halobacteria</taxon>
        <taxon>Halobacteriales</taxon>
        <taxon>Haloarculaceae</taxon>
        <taxon>Halorhabdus</taxon>
    </lineage>
</organism>
<name>C7NSQ3_HALUD</name>
<dbReference type="KEGG" id="hut:Huta_0527"/>
<dbReference type="GeneID" id="8382794"/>